<evidence type="ECO:0000313" key="2">
    <source>
        <dbReference type="EMBL" id="KAJ1124439.1"/>
    </source>
</evidence>
<keyword evidence="3" id="KW-1185">Reference proteome</keyword>
<accession>A0AAV7P9M6</accession>
<feature type="compositionally biased region" description="Basic and acidic residues" evidence="1">
    <location>
        <begin position="1"/>
        <end position="15"/>
    </location>
</feature>
<evidence type="ECO:0000313" key="3">
    <source>
        <dbReference type="Proteomes" id="UP001066276"/>
    </source>
</evidence>
<dbReference type="EMBL" id="JANPWB010000011">
    <property type="protein sequence ID" value="KAJ1124439.1"/>
    <property type="molecule type" value="Genomic_DNA"/>
</dbReference>
<feature type="region of interest" description="Disordered" evidence="1">
    <location>
        <begin position="1"/>
        <end position="39"/>
    </location>
</feature>
<dbReference type="Proteomes" id="UP001066276">
    <property type="component" value="Chromosome 7"/>
</dbReference>
<sequence length="122" mass="13430">MVMRDRAQLGDESREWPGGGGHTPCRRSATGGCAGGMGQAAHCSVDISRWIGFTNRCHDAAPVDGGSMPPAGELTPLGSIVGQFLQFAKIVHTIRDIWTDLPNILPSHRRWRYSWKEDRDDD</sequence>
<protein>
    <submittedName>
        <fullName evidence="2">Uncharacterized protein</fullName>
    </submittedName>
</protein>
<comment type="caution">
    <text evidence="2">The sequence shown here is derived from an EMBL/GenBank/DDBJ whole genome shotgun (WGS) entry which is preliminary data.</text>
</comment>
<reference evidence="2" key="1">
    <citation type="journal article" date="2022" name="bioRxiv">
        <title>Sequencing and chromosome-scale assembly of the giantPleurodeles waltlgenome.</title>
        <authorList>
            <person name="Brown T."/>
            <person name="Elewa A."/>
            <person name="Iarovenko S."/>
            <person name="Subramanian E."/>
            <person name="Araus A.J."/>
            <person name="Petzold A."/>
            <person name="Susuki M."/>
            <person name="Suzuki K.-i.T."/>
            <person name="Hayashi T."/>
            <person name="Toyoda A."/>
            <person name="Oliveira C."/>
            <person name="Osipova E."/>
            <person name="Leigh N.D."/>
            <person name="Simon A."/>
            <person name="Yun M.H."/>
        </authorList>
    </citation>
    <scope>NUCLEOTIDE SEQUENCE</scope>
    <source>
        <strain evidence="2">20211129_DDA</strain>
        <tissue evidence="2">Liver</tissue>
    </source>
</reference>
<gene>
    <name evidence="2" type="ORF">NDU88_002900</name>
</gene>
<proteinExistence type="predicted"/>
<organism evidence="2 3">
    <name type="scientific">Pleurodeles waltl</name>
    <name type="common">Iberian ribbed newt</name>
    <dbReference type="NCBI Taxonomy" id="8319"/>
    <lineage>
        <taxon>Eukaryota</taxon>
        <taxon>Metazoa</taxon>
        <taxon>Chordata</taxon>
        <taxon>Craniata</taxon>
        <taxon>Vertebrata</taxon>
        <taxon>Euteleostomi</taxon>
        <taxon>Amphibia</taxon>
        <taxon>Batrachia</taxon>
        <taxon>Caudata</taxon>
        <taxon>Salamandroidea</taxon>
        <taxon>Salamandridae</taxon>
        <taxon>Pleurodelinae</taxon>
        <taxon>Pleurodeles</taxon>
    </lineage>
</organism>
<evidence type="ECO:0000256" key="1">
    <source>
        <dbReference type="SAM" id="MobiDB-lite"/>
    </source>
</evidence>
<dbReference type="AlphaFoldDB" id="A0AAV7P9M6"/>
<name>A0AAV7P9M6_PLEWA</name>